<evidence type="ECO:0000256" key="2">
    <source>
        <dbReference type="ARBA" id="ARBA00022676"/>
    </source>
</evidence>
<evidence type="ECO:0000256" key="1">
    <source>
        <dbReference type="ARBA" id="ARBA00009995"/>
    </source>
</evidence>
<protein>
    <recommendedName>
        <fullName evidence="6">Glucuronosyltransferase</fullName>
    </recommendedName>
</protein>
<evidence type="ECO:0000313" key="5">
    <source>
        <dbReference type="EMBL" id="EEN58011.1"/>
    </source>
</evidence>
<gene>
    <name evidence="5" type="ORF">BRAFLDRAFT_82585</name>
</gene>
<sequence>MSFLSSLSVLLLCTNVRLGSSGRILIPGPPLGSRWVLVNKVATELTRVGHDVTMLEVLNGTHFDLVLSDFLSPCAVILARRLRAPVVFLARGTPGGYDLSAAGVPSPAAYVPQLGLALTDSMGFLQRLQNGLVQLVQHVLTGRLLLQPFDTIAKKHTGVPISDLLADTDLWLRHTDPIFETPRPRMHNMDLEDALAKVRGENMAVVTFGSMIDHFDADLAEVLSTALSRLPYKVVWR</sequence>
<proteinExistence type="inferred from homology"/>
<organism>
    <name type="scientific">Branchiostoma floridae</name>
    <name type="common">Florida lancelet</name>
    <name type="synonym">Amphioxus</name>
    <dbReference type="NCBI Taxonomy" id="7739"/>
    <lineage>
        <taxon>Eukaryota</taxon>
        <taxon>Metazoa</taxon>
        <taxon>Chordata</taxon>
        <taxon>Cephalochordata</taxon>
        <taxon>Leptocardii</taxon>
        <taxon>Amphioxiformes</taxon>
        <taxon>Branchiostomatidae</taxon>
        <taxon>Branchiostoma</taxon>
    </lineage>
</organism>
<accession>C3YNQ1</accession>
<dbReference type="eggNOG" id="KOG1192">
    <property type="taxonomic scope" value="Eukaryota"/>
</dbReference>
<comment type="similarity">
    <text evidence="1">Belongs to the UDP-glycosyltransferase family.</text>
</comment>
<name>C3YNQ1_BRAFL</name>
<dbReference type="InterPro" id="IPR050271">
    <property type="entry name" value="UDP-glycosyltransferase"/>
</dbReference>
<dbReference type="InterPro" id="IPR002213">
    <property type="entry name" value="UDP_glucos_trans"/>
</dbReference>
<keyword evidence="4" id="KW-0732">Signal</keyword>
<evidence type="ECO:0000256" key="4">
    <source>
        <dbReference type="SAM" id="SignalP"/>
    </source>
</evidence>
<dbReference type="AlphaFoldDB" id="C3YNQ1"/>
<dbReference type="InParanoid" id="C3YNQ1"/>
<feature type="signal peptide" evidence="4">
    <location>
        <begin position="1"/>
        <end position="21"/>
    </location>
</feature>
<dbReference type="PANTHER" id="PTHR48043">
    <property type="entry name" value="EG:EG0003.4 PROTEIN-RELATED"/>
    <property type="match status" value="1"/>
</dbReference>
<dbReference type="Gene3D" id="3.40.50.2000">
    <property type="entry name" value="Glycogen Phosphorylase B"/>
    <property type="match status" value="1"/>
</dbReference>
<dbReference type="EMBL" id="GG666535">
    <property type="protein sequence ID" value="EEN58011.1"/>
    <property type="molecule type" value="Genomic_DNA"/>
</dbReference>
<evidence type="ECO:0008006" key="6">
    <source>
        <dbReference type="Google" id="ProtNLM"/>
    </source>
</evidence>
<keyword evidence="2" id="KW-0328">Glycosyltransferase</keyword>
<dbReference type="SUPFAM" id="SSF53756">
    <property type="entry name" value="UDP-Glycosyltransferase/glycogen phosphorylase"/>
    <property type="match status" value="1"/>
</dbReference>
<dbReference type="PANTHER" id="PTHR48043:SF145">
    <property type="entry name" value="FI06409P-RELATED"/>
    <property type="match status" value="1"/>
</dbReference>
<dbReference type="GO" id="GO:0008194">
    <property type="term" value="F:UDP-glycosyltransferase activity"/>
    <property type="evidence" value="ECO:0007669"/>
    <property type="project" value="InterPro"/>
</dbReference>
<feature type="chain" id="PRO_5002933739" description="Glucuronosyltransferase" evidence="4">
    <location>
        <begin position="22"/>
        <end position="237"/>
    </location>
</feature>
<dbReference type="Pfam" id="PF00201">
    <property type="entry name" value="UDPGT"/>
    <property type="match status" value="1"/>
</dbReference>
<reference evidence="5" key="1">
    <citation type="journal article" date="2008" name="Nature">
        <title>The amphioxus genome and the evolution of the chordate karyotype.</title>
        <authorList>
            <consortium name="US DOE Joint Genome Institute (JGI-PGF)"/>
            <person name="Putnam N.H."/>
            <person name="Butts T."/>
            <person name="Ferrier D.E.K."/>
            <person name="Furlong R.F."/>
            <person name="Hellsten U."/>
            <person name="Kawashima T."/>
            <person name="Robinson-Rechavi M."/>
            <person name="Shoguchi E."/>
            <person name="Terry A."/>
            <person name="Yu J.-K."/>
            <person name="Benito-Gutierrez E.L."/>
            <person name="Dubchak I."/>
            <person name="Garcia-Fernandez J."/>
            <person name="Gibson-Brown J.J."/>
            <person name="Grigoriev I.V."/>
            <person name="Horton A.C."/>
            <person name="de Jong P.J."/>
            <person name="Jurka J."/>
            <person name="Kapitonov V.V."/>
            <person name="Kohara Y."/>
            <person name="Kuroki Y."/>
            <person name="Lindquist E."/>
            <person name="Lucas S."/>
            <person name="Osoegawa K."/>
            <person name="Pennacchio L.A."/>
            <person name="Salamov A.A."/>
            <person name="Satou Y."/>
            <person name="Sauka-Spengler T."/>
            <person name="Schmutz J."/>
            <person name="Shin-I T."/>
            <person name="Toyoda A."/>
            <person name="Bronner-Fraser M."/>
            <person name="Fujiyama A."/>
            <person name="Holland L.Z."/>
            <person name="Holland P.W.H."/>
            <person name="Satoh N."/>
            <person name="Rokhsar D.S."/>
        </authorList>
    </citation>
    <scope>NUCLEOTIDE SEQUENCE [LARGE SCALE GENOMIC DNA]</scope>
    <source>
        <strain evidence="5">S238N-H82</strain>
        <tissue evidence="5">Testes</tissue>
    </source>
</reference>
<keyword evidence="3" id="KW-0808">Transferase</keyword>
<evidence type="ECO:0000256" key="3">
    <source>
        <dbReference type="ARBA" id="ARBA00022679"/>
    </source>
</evidence>